<evidence type="ECO:0000256" key="6">
    <source>
        <dbReference type="ARBA" id="ARBA00022989"/>
    </source>
</evidence>
<name>A0A133UTQ4_9EURY</name>
<evidence type="ECO:0000256" key="11">
    <source>
        <dbReference type="HAMAP-Rule" id="MF_01117"/>
    </source>
</evidence>
<reference evidence="12 13" key="1">
    <citation type="journal article" date="2016" name="Sci. Rep.">
        <title>Metabolic traits of an uncultured archaeal lineage -MSBL1- from brine pools of the Red Sea.</title>
        <authorList>
            <person name="Mwirichia R."/>
            <person name="Alam I."/>
            <person name="Rashid M."/>
            <person name="Vinu M."/>
            <person name="Ba-Alawi W."/>
            <person name="Anthony Kamau A."/>
            <person name="Kamanda Ngugi D."/>
            <person name="Goker M."/>
            <person name="Klenk H.P."/>
            <person name="Bajic V."/>
            <person name="Stingl U."/>
        </authorList>
    </citation>
    <scope>NUCLEOTIDE SEQUENCE [LARGE SCALE GENOMIC DNA]</scope>
    <source>
        <strain evidence="12">SCGC-AAA259I14</strain>
    </source>
</reference>
<keyword evidence="10 11" id="KW-1208">Phospholipid metabolism</keyword>
<dbReference type="EMBL" id="LHXS01000008">
    <property type="protein sequence ID" value="KXA97583.1"/>
    <property type="molecule type" value="Genomic_DNA"/>
</dbReference>
<dbReference type="UniPathway" id="UPA00940"/>
<comment type="cofactor">
    <cofactor evidence="11">
        <name>Mg(2+)</name>
        <dbReference type="ChEBI" id="CHEBI:18420"/>
    </cofactor>
</comment>
<keyword evidence="5 11" id="KW-0460">Magnesium</keyword>
<keyword evidence="3 11" id="KW-0808">Transferase</keyword>
<keyword evidence="7 11" id="KW-0443">Lipid metabolism</keyword>
<sequence>MVNDLPVKFLEIIARALWLILPAYIANASPVLVGWGVPIDGGKNFFDGERVLGDGKTFQGFLIGLSLGSLTGIFQIRLWADPRVQNILQTQVWNWKVPVLLALGALLGDMVASFIKRRYGVQRGTPILVVDQLDFVLGAFFLVSIVWIPEWFTVVTWLVITPWIHLGTNMAAYKMNFKSKPY</sequence>
<evidence type="ECO:0000256" key="10">
    <source>
        <dbReference type="ARBA" id="ARBA00023264"/>
    </source>
</evidence>
<dbReference type="InterPro" id="IPR002726">
    <property type="entry name" value="CarS_archaea"/>
</dbReference>
<comment type="function">
    <text evidence="11">Catalyzes the formation of CDP-2,3-bis-(O-geranylgeranyl)-sn-glycerol (CDP-archaeol) from 2,3-bis-(O-geranylgeranyl)-sn-glycerol 1-phosphate (DGGGP) and CTP. This reaction is the third ether-bond-formation step in the biosynthesis of archaeal membrane lipids.</text>
</comment>
<evidence type="ECO:0000256" key="4">
    <source>
        <dbReference type="ARBA" id="ARBA00022692"/>
    </source>
</evidence>
<keyword evidence="13" id="KW-1185">Reference proteome</keyword>
<evidence type="ECO:0000256" key="2">
    <source>
        <dbReference type="ARBA" id="ARBA00022516"/>
    </source>
</evidence>
<keyword evidence="8 11" id="KW-0472">Membrane</keyword>
<dbReference type="Proteomes" id="UP000070414">
    <property type="component" value="Unassembled WGS sequence"/>
</dbReference>
<gene>
    <name evidence="11" type="primary">carS</name>
    <name evidence="12" type="ORF">AKJ38_00775</name>
</gene>
<dbReference type="EC" id="2.7.7.67" evidence="11"/>
<comment type="caution">
    <text evidence="12">The sequence shown here is derived from an EMBL/GenBank/DDBJ whole genome shotgun (WGS) entry which is preliminary data.</text>
</comment>
<keyword evidence="1 11" id="KW-1003">Cell membrane</keyword>
<evidence type="ECO:0000256" key="5">
    <source>
        <dbReference type="ARBA" id="ARBA00022842"/>
    </source>
</evidence>
<dbReference type="GO" id="GO:0005886">
    <property type="term" value="C:plasma membrane"/>
    <property type="evidence" value="ECO:0007669"/>
    <property type="project" value="UniProtKB-SubCell"/>
</dbReference>
<dbReference type="Pfam" id="PF01864">
    <property type="entry name" value="CarS-like"/>
    <property type="match status" value="1"/>
</dbReference>
<evidence type="ECO:0000313" key="13">
    <source>
        <dbReference type="Proteomes" id="UP000070414"/>
    </source>
</evidence>
<dbReference type="GO" id="GO:0046474">
    <property type="term" value="P:glycerophospholipid biosynthetic process"/>
    <property type="evidence" value="ECO:0007669"/>
    <property type="project" value="UniProtKB-UniRule"/>
</dbReference>
<comment type="pathway">
    <text evidence="11">Membrane lipid metabolism; glycerophospholipid metabolism.</text>
</comment>
<keyword evidence="6 11" id="KW-1133">Transmembrane helix</keyword>
<protein>
    <recommendedName>
        <fullName evidence="11">CDP-archaeol synthase</fullName>
        <ecNumber evidence="11">2.7.7.67</ecNumber>
    </recommendedName>
    <alternativeName>
        <fullName evidence="11">CDP-2,3-bis-(O-geranylgeranyl)-sn-glycerol synthase</fullName>
    </alternativeName>
</protein>
<keyword evidence="2 11" id="KW-0444">Lipid biosynthesis</keyword>
<feature type="transmembrane region" description="Helical" evidence="11">
    <location>
        <begin position="92"/>
        <end position="115"/>
    </location>
</feature>
<evidence type="ECO:0000256" key="8">
    <source>
        <dbReference type="ARBA" id="ARBA00023136"/>
    </source>
</evidence>
<evidence type="ECO:0000313" key="12">
    <source>
        <dbReference type="EMBL" id="KXA97583.1"/>
    </source>
</evidence>
<feature type="transmembrane region" description="Helical" evidence="11">
    <location>
        <begin position="58"/>
        <end position="80"/>
    </location>
</feature>
<comment type="similarity">
    <text evidence="11">Belongs to the CDP-archaeol synthase family.</text>
</comment>
<proteinExistence type="inferred from homology"/>
<evidence type="ECO:0000256" key="1">
    <source>
        <dbReference type="ARBA" id="ARBA00022475"/>
    </source>
</evidence>
<dbReference type="HAMAP" id="MF_01117">
    <property type="entry name" value="CDP_archaeol_synth"/>
    <property type="match status" value="1"/>
</dbReference>
<keyword evidence="4 11" id="KW-0812">Transmembrane</keyword>
<evidence type="ECO:0000256" key="9">
    <source>
        <dbReference type="ARBA" id="ARBA00023209"/>
    </source>
</evidence>
<evidence type="ECO:0000256" key="3">
    <source>
        <dbReference type="ARBA" id="ARBA00022679"/>
    </source>
</evidence>
<organism evidence="12 13">
    <name type="scientific">candidate division MSBL1 archaeon SCGC-AAA259I14</name>
    <dbReference type="NCBI Taxonomy" id="1698268"/>
    <lineage>
        <taxon>Archaea</taxon>
        <taxon>Methanobacteriati</taxon>
        <taxon>Methanobacteriota</taxon>
        <taxon>candidate division MSBL1</taxon>
    </lineage>
</organism>
<dbReference type="InterPro" id="IPR032690">
    <property type="entry name" value="CarS"/>
</dbReference>
<accession>A0A133UTQ4</accession>
<comment type="subcellular location">
    <subcellularLocation>
        <location evidence="11">Cell membrane</location>
        <topology evidence="11">Multi-pass membrane protein</topology>
    </subcellularLocation>
</comment>
<dbReference type="NCBIfam" id="NF003114">
    <property type="entry name" value="PRK04032.1"/>
    <property type="match status" value="1"/>
</dbReference>
<feature type="transmembrane region" description="Helical" evidence="11">
    <location>
        <begin position="12"/>
        <end position="37"/>
    </location>
</feature>
<dbReference type="GO" id="GO:0043338">
    <property type="term" value="F:CDP-2,3-bis-(O-geranylgeranyl)-sn-glycerol synthase activity"/>
    <property type="evidence" value="ECO:0007669"/>
    <property type="project" value="UniProtKB-EC"/>
</dbReference>
<comment type="catalytic activity">
    <reaction evidence="11">
        <text>2,3-bis-O-(geranylgeranyl)-sn-glycerol 1-phosphate + CTP + H(+) = CDP-2,3-bis-O-(geranylgeranyl)-sn-glycerol + diphosphate</text>
        <dbReference type="Rhea" id="RHEA:25690"/>
        <dbReference type="ChEBI" id="CHEBI:15378"/>
        <dbReference type="ChEBI" id="CHEBI:33019"/>
        <dbReference type="ChEBI" id="CHEBI:37563"/>
        <dbReference type="ChEBI" id="CHEBI:58837"/>
        <dbReference type="ChEBI" id="CHEBI:58838"/>
        <dbReference type="EC" id="2.7.7.67"/>
    </reaction>
</comment>
<dbReference type="PANTHER" id="PTHR39650">
    <property type="entry name" value="CDP-ARCHAEOL SYNTHASE"/>
    <property type="match status" value="1"/>
</dbReference>
<keyword evidence="9 11" id="KW-0594">Phospholipid biosynthesis</keyword>
<dbReference type="AlphaFoldDB" id="A0A133UTQ4"/>
<dbReference type="PANTHER" id="PTHR39650:SF1">
    <property type="entry name" value="CDP-ARCHAEOL SYNTHASE"/>
    <property type="match status" value="1"/>
</dbReference>
<feature type="transmembrane region" description="Helical" evidence="11">
    <location>
        <begin position="154"/>
        <end position="173"/>
    </location>
</feature>
<evidence type="ECO:0000256" key="7">
    <source>
        <dbReference type="ARBA" id="ARBA00023098"/>
    </source>
</evidence>